<evidence type="ECO:0000313" key="3">
    <source>
        <dbReference type="Proteomes" id="UP001374579"/>
    </source>
</evidence>
<protein>
    <submittedName>
        <fullName evidence="2">Uncharacterized protein</fullName>
    </submittedName>
</protein>
<keyword evidence="1" id="KW-0732">Signal</keyword>
<evidence type="ECO:0000256" key="1">
    <source>
        <dbReference type="SAM" id="SignalP"/>
    </source>
</evidence>
<comment type="caution">
    <text evidence="2">The sequence shown here is derived from an EMBL/GenBank/DDBJ whole genome shotgun (WGS) entry which is preliminary data.</text>
</comment>
<proteinExistence type="predicted"/>
<reference evidence="2 3" key="1">
    <citation type="submission" date="2024-02" db="EMBL/GenBank/DDBJ databases">
        <title>Chromosome-scale genome assembly of the rough periwinkle Littorina saxatilis.</title>
        <authorList>
            <person name="De Jode A."/>
            <person name="Faria R."/>
            <person name="Formenti G."/>
            <person name="Sims Y."/>
            <person name="Smith T.P."/>
            <person name="Tracey A."/>
            <person name="Wood J.M.D."/>
            <person name="Zagrodzka Z.B."/>
            <person name="Johannesson K."/>
            <person name="Butlin R.K."/>
            <person name="Leder E.H."/>
        </authorList>
    </citation>
    <scope>NUCLEOTIDE SEQUENCE [LARGE SCALE GENOMIC DNA]</scope>
    <source>
        <strain evidence="2">Snail1</strain>
        <tissue evidence="2">Muscle</tissue>
    </source>
</reference>
<dbReference type="AlphaFoldDB" id="A0AAN9GJ24"/>
<evidence type="ECO:0000313" key="2">
    <source>
        <dbReference type="EMBL" id="KAK7109804.1"/>
    </source>
</evidence>
<dbReference type="EMBL" id="JBAMIC010000003">
    <property type="protein sequence ID" value="KAK7109804.1"/>
    <property type="molecule type" value="Genomic_DNA"/>
</dbReference>
<gene>
    <name evidence="2" type="ORF">V1264_013787</name>
</gene>
<dbReference type="Proteomes" id="UP001374579">
    <property type="component" value="Unassembled WGS sequence"/>
</dbReference>
<name>A0AAN9GJ24_9CAEN</name>
<keyword evidence="3" id="KW-1185">Reference proteome</keyword>
<organism evidence="2 3">
    <name type="scientific">Littorina saxatilis</name>
    <dbReference type="NCBI Taxonomy" id="31220"/>
    <lineage>
        <taxon>Eukaryota</taxon>
        <taxon>Metazoa</taxon>
        <taxon>Spiralia</taxon>
        <taxon>Lophotrochozoa</taxon>
        <taxon>Mollusca</taxon>
        <taxon>Gastropoda</taxon>
        <taxon>Caenogastropoda</taxon>
        <taxon>Littorinimorpha</taxon>
        <taxon>Littorinoidea</taxon>
        <taxon>Littorinidae</taxon>
        <taxon>Littorina</taxon>
    </lineage>
</organism>
<sequence length="212" mass="23359">MINFWALILVALPLLTSSQAVLSANQWRDLYNRIQQEAKSPGFPLAYVCCNQPPTPLPRKPRSGFAPLMSKRGDQYTLLKRFYDDFGHQAQQPDTGRTTDEDDAILSADIAALALTGSNSRSVSRASRQDSLLRRLLDGARTRSVLESLTRDGGDGDSMGMYDYPEKRGTFVRPAKKEAPGSPGGANLASCQNNCRNCYRSPRNSAVWLCPS</sequence>
<feature type="chain" id="PRO_5042894184" evidence="1">
    <location>
        <begin position="21"/>
        <end position="212"/>
    </location>
</feature>
<accession>A0AAN9GJ24</accession>
<feature type="signal peptide" evidence="1">
    <location>
        <begin position="1"/>
        <end position="20"/>
    </location>
</feature>